<organism evidence="3 4">
    <name type="scientific">Novosphingobium malaysiense</name>
    <dbReference type="NCBI Taxonomy" id="1348853"/>
    <lineage>
        <taxon>Bacteria</taxon>
        <taxon>Pseudomonadati</taxon>
        <taxon>Pseudomonadota</taxon>
        <taxon>Alphaproteobacteria</taxon>
        <taxon>Sphingomonadales</taxon>
        <taxon>Sphingomonadaceae</taxon>
        <taxon>Novosphingobium</taxon>
    </lineage>
</organism>
<reference evidence="3 4" key="1">
    <citation type="submission" date="2014-10" db="EMBL/GenBank/DDBJ databases">
        <title>Genome sequence of Novosphingobium malaysiense MUSC 273(T).</title>
        <authorList>
            <person name="Lee L.-H."/>
        </authorList>
    </citation>
    <scope>NUCLEOTIDE SEQUENCE [LARGE SCALE GENOMIC DNA]</scope>
    <source>
        <strain evidence="3 4">MUSC 273</strain>
    </source>
</reference>
<dbReference type="InterPro" id="IPR032710">
    <property type="entry name" value="NTF2-like_dom_sf"/>
</dbReference>
<comment type="caution">
    <text evidence="3">The sequence shown here is derived from an EMBL/GenBank/DDBJ whole genome shotgun (WGS) entry which is preliminary data.</text>
</comment>
<evidence type="ECO:0000313" key="3">
    <source>
        <dbReference type="EMBL" id="KHK89319.1"/>
    </source>
</evidence>
<keyword evidence="4" id="KW-1185">Reference proteome</keyword>
<sequence length="167" mass="18339">MSSDALEARVAALEARLRAAEDHLEIQNLLMTYGPLVDSATAEPAGKLWIEGGGYNFTLPDGGSKRLAAPDEVAGMYSWPGHIDLVNTGCAHLTATPKITVEGDEAEAVGYSFVVLKEGDRWFLWRAAVNHWTLRRTSDGWRIVERFNRALDGSPESHDVMRKVMAA</sequence>
<dbReference type="EMBL" id="JTDI01000007">
    <property type="protein sequence ID" value="KHK89319.1"/>
    <property type="molecule type" value="Genomic_DNA"/>
</dbReference>
<dbReference type="InterPro" id="IPR037401">
    <property type="entry name" value="SnoaL-like"/>
</dbReference>
<dbReference type="SUPFAM" id="SSF54427">
    <property type="entry name" value="NTF2-like"/>
    <property type="match status" value="1"/>
</dbReference>
<dbReference type="Gene3D" id="3.10.450.50">
    <property type="match status" value="1"/>
</dbReference>
<keyword evidence="1" id="KW-0175">Coiled coil</keyword>
<dbReference type="AlphaFoldDB" id="A0A0B1ZE27"/>
<feature type="domain" description="SnoaL-like" evidence="2">
    <location>
        <begin position="19"/>
        <end position="146"/>
    </location>
</feature>
<evidence type="ECO:0000256" key="1">
    <source>
        <dbReference type="SAM" id="Coils"/>
    </source>
</evidence>
<accession>A0A0B1ZE27</accession>
<dbReference type="STRING" id="1348853.LK12_19425"/>
<dbReference type="Proteomes" id="UP000031057">
    <property type="component" value="Unassembled WGS sequence"/>
</dbReference>
<dbReference type="OrthoDB" id="8225471at2"/>
<evidence type="ECO:0000313" key="4">
    <source>
        <dbReference type="Proteomes" id="UP000031057"/>
    </source>
</evidence>
<feature type="coiled-coil region" evidence="1">
    <location>
        <begin position="3"/>
        <end position="30"/>
    </location>
</feature>
<gene>
    <name evidence="3" type="ORF">LK12_19425</name>
</gene>
<dbReference type="RefSeq" id="WP_039287961.1">
    <property type="nucleotide sequence ID" value="NZ_JTDI01000007.1"/>
</dbReference>
<evidence type="ECO:0000259" key="2">
    <source>
        <dbReference type="Pfam" id="PF13577"/>
    </source>
</evidence>
<dbReference type="Pfam" id="PF13577">
    <property type="entry name" value="SnoaL_4"/>
    <property type="match status" value="1"/>
</dbReference>
<name>A0A0B1ZE27_9SPHN</name>
<protein>
    <recommendedName>
        <fullName evidence="2">SnoaL-like domain-containing protein</fullName>
    </recommendedName>
</protein>
<proteinExistence type="predicted"/>